<accession>A0A4C2A6I4</accession>
<evidence type="ECO:0000313" key="1">
    <source>
        <dbReference type="EMBL" id="GBP94605.1"/>
    </source>
</evidence>
<gene>
    <name evidence="1" type="ORF">EVAR_69995_1</name>
</gene>
<keyword evidence="2" id="KW-1185">Reference proteome</keyword>
<dbReference type="Proteomes" id="UP000299102">
    <property type="component" value="Unassembled WGS sequence"/>
</dbReference>
<comment type="caution">
    <text evidence="1">The sequence shown here is derived from an EMBL/GenBank/DDBJ whole genome shotgun (WGS) entry which is preliminary data.</text>
</comment>
<dbReference type="EMBL" id="BGZK01002526">
    <property type="protein sequence ID" value="GBP94605.1"/>
    <property type="molecule type" value="Genomic_DNA"/>
</dbReference>
<organism evidence="1 2">
    <name type="scientific">Eumeta variegata</name>
    <name type="common">Bagworm moth</name>
    <name type="synonym">Eumeta japonica</name>
    <dbReference type="NCBI Taxonomy" id="151549"/>
    <lineage>
        <taxon>Eukaryota</taxon>
        <taxon>Metazoa</taxon>
        <taxon>Ecdysozoa</taxon>
        <taxon>Arthropoda</taxon>
        <taxon>Hexapoda</taxon>
        <taxon>Insecta</taxon>
        <taxon>Pterygota</taxon>
        <taxon>Neoptera</taxon>
        <taxon>Endopterygota</taxon>
        <taxon>Lepidoptera</taxon>
        <taxon>Glossata</taxon>
        <taxon>Ditrysia</taxon>
        <taxon>Tineoidea</taxon>
        <taxon>Psychidae</taxon>
        <taxon>Oiketicinae</taxon>
        <taxon>Eumeta</taxon>
    </lineage>
</organism>
<dbReference type="AlphaFoldDB" id="A0A4C2A6I4"/>
<sequence length="108" mass="12249">MFELEELFSISYHRVGDNTPPRGRALLAPSALSISNLKKNILSITDRRILYSPLTSTRKRRVDEDGILNLYLYHAKGSPRPCVADVPRRLQHYTGSATAQPLRFRPDA</sequence>
<protein>
    <submittedName>
        <fullName evidence="1">Uncharacterized protein</fullName>
    </submittedName>
</protein>
<reference evidence="1 2" key="1">
    <citation type="journal article" date="2019" name="Commun. Biol.">
        <title>The bagworm genome reveals a unique fibroin gene that provides high tensile strength.</title>
        <authorList>
            <person name="Kono N."/>
            <person name="Nakamura H."/>
            <person name="Ohtoshi R."/>
            <person name="Tomita M."/>
            <person name="Numata K."/>
            <person name="Arakawa K."/>
        </authorList>
    </citation>
    <scope>NUCLEOTIDE SEQUENCE [LARGE SCALE GENOMIC DNA]</scope>
</reference>
<name>A0A4C2A6I4_EUMVA</name>
<proteinExistence type="predicted"/>
<evidence type="ECO:0000313" key="2">
    <source>
        <dbReference type="Proteomes" id="UP000299102"/>
    </source>
</evidence>